<dbReference type="InParanoid" id="A0A1S3H9T3"/>
<dbReference type="InterPro" id="IPR003609">
    <property type="entry name" value="Pan_app"/>
</dbReference>
<evidence type="ECO:0000313" key="2">
    <source>
        <dbReference type="Proteomes" id="UP000085678"/>
    </source>
</evidence>
<dbReference type="SMART" id="SM00473">
    <property type="entry name" value="PAN_AP"/>
    <property type="match status" value="1"/>
</dbReference>
<gene>
    <name evidence="3" type="primary">LOC106153009</name>
</gene>
<dbReference type="GeneID" id="106153009"/>
<dbReference type="KEGG" id="lak:106153009"/>
<sequence length="233" mass="26373">MSNQGPLFNFRRSENNYEYGTHIWAIVSGSLYLRPLIKEPYGEAQSYYLPVLSNTAWVYAGFTYDFQTGMVKLWVNGVEAGQLQNTPQLNLITDTPVRMGARHSSAADTRYFSGAIKCVQWYGTVLSAEQIQQTVELCREPIYGAQLKVHQGYVMGIDASLTYRTEHDVHSLTECAALCCRDCSCLSVNFLETTATCELSKYSNVYNSSLELTRRSDREVYAELLHPGNKLYH</sequence>
<proteinExistence type="predicted"/>
<reference evidence="3" key="1">
    <citation type="submission" date="2025-08" db="UniProtKB">
        <authorList>
            <consortium name="RefSeq"/>
        </authorList>
    </citation>
    <scope>IDENTIFICATION</scope>
    <source>
        <tissue evidence="3">Gonads</tissue>
    </source>
</reference>
<protein>
    <submittedName>
        <fullName evidence="3">Uncharacterized protein LOC106153009</fullName>
    </submittedName>
</protein>
<feature type="domain" description="Apple" evidence="1">
    <location>
        <begin position="138"/>
        <end position="225"/>
    </location>
</feature>
<dbReference type="OrthoDB" id="5984482at2759"/>
<dbReference type="RefSeq" id="XP_013382226.1">
    <property type="nucleotide sequence ID" value="XM_013526772.1"/>
</dbReference>
<dbReference type="PROSITE" id="PS50948">
    <property type="entry name" value="PAN"/>
    <property type="match status" value="1"/>
</dbReference>
<dbReference type="SUPFAM" id="SSF57414">
    <property type="entry name" value="Hairpin loop containing domain-like"/>
    <property type="match status" value="1"/>
</dbReference>
<evidence type="ECO:0000313" key="3">
    <source>
        <dbReference type="RefSeq" id="XP_013382226.1"/>
    </source>
</evidence>
<dbReference type="Pfam" id="PF13385">
    <property type="entry name" value="Laminin_G_3"/>
    <property type="match status" value="1"/>
</dbReference>
<evidence type="ECO:0000259" key="1">
    <source>
        <dbReference type="PROSITE" id="PS50948"/>
    </source>
</evidence>
<dbReference type="Pfam" id="PF00024">
    <property type="entry name" value="PAN_1"/>
    <property type="match status" value="1"/>
</dbReference>
<dbReference type="PANTHER" id="PTHR47635">
    <property type="entry name" value="CUB DOMAIN-CONTAINING PROTEIN"/>
    <property type="match status" value="1"/>
</dbReference>
<keyword evidence="2" id="KW-1185">Reference proteome</keyword>
<accession>A0A1S3H9T3</accession>
<dbReference type="PANTHER" id="PTHR47635:SF2">
    <property type="entry name" value="LAMG-LIKE JELLYROLL FOLD DOMAIN-CONTAINING PROTEIN"/>
    <property type="match status" value="1"/>
</dbReference>
<dbReference type="SUPFAM" id="SSF49899">
    <property type="entry name" value="Concanavalin A-like lectins/glucanases"/>
    <property type="match status" value="1"/>
</dbReference>
<dbReference type="InterPro" id="IPR013320">
    <property type="entry name" value="ConA-like_dom_sf"/>
</dbReference>
<name>A0A1S3H9T3_LINAN</name>
<dbReference type="Gene3D" id="2.60.120.200">
    <property type="match status" value="1"/>
</dbReference>
<organism evidence="2 3">
    <name type="scientific">Lingula anatina</name>
    <name type="common">Brachiopod</name>
    <name type="synonym">Lingula unguis</name>
    <dbReference type="NCBI Taxonomy" id="7574"/>
    <lineage>
        <taxon>Eukaryota</taxon>
        <taxon>Metazoa</taxon>
        <taxon>Spiralia</taxon>
        <taxon>Lophotrochozoa</taxon>
        <taxon>Brachiopoda</taxon>
        <taxon>Linguliformea</taxon>
        <taxon>Lingulata</taxon>
        <taxon>Lingulida</taxon>
        <taxon>Linguloidea</taxon>
        <taxon>Lingulidae</taxon>
        <taxon>Lingula</taxon>
    </lineage>
</organism>
<dbReference type="Proteomes" id="UP000085678">
    <property type="component" value="Unplaced"/>
</dbReference>
<dbReference type="AlphaFoldDB" id="A0A1S3H9T3"/>